<evidence type="ECO:0000256" key="1">
    <source>
        <dbReference type="ARBA" id="ARBA00004370"/>
    </source>
</evidence>
<dbReference type="EMBL" id="UOED01000131">
    <property type="protein sequence ID" value="VAV98841.1"/>
    <property type="molecule type" value="Genomic_DNA"/>
</dbReference>
<gene>
    <name evidence="7" type="ORF">MNBD_ALPHA02-2242</name>
</gene>
<dbReference type="PANTHER" id="PTHR11863">
    <property type="entry name" value="STEROL DESATURASE"/>
    <property type="match status" value="1"/>
</dbReference>
<dbReference type="InterPro" id="IPR050307">
    <property type="entry name" value="Sterol_Desaturase_Related"/>
</dbReference>
<feature type="transmembrane region" description="Helical" evidence="5">
    <location>
        <begin position="7"/>
        <end position="27"/>
    </location>
</feature>
<keyword evidence="2 5" id="KW-0812">Transmembrane</keyword>
<proteinExistence type="predicted"/>
<reference evidence="7" key="1">
    <citation type="submission" date="2018-06" db="EMBL/GenBank/DDBJ databases">
        <authorList>
            <person name="Zhirakovskaya E."/>
        </authorList>
    </citation>
    <scope>NUCLEOTIDE SEQUENCE</scope>
</reference>
<feature type="transmembrane region" description="Helical" evidence="5">
    <location>
        <begin position="47"/>
        <end position="71"/>
    </location>
</feature>
<keyword evidence="4 5" id="KW-0472">Membrane</keyword>
<dbReference type="GO" id="GO:0016020">
    <property type="term" value="C:membrane"/>
    <property type="evidence" value="ECO:0007669"/>
    <property type="project" value="UniProtKB-SubCell"/>
</dbReference>
<protein>
    <submittedName>
        <fullName evidence="7">Fatty acid hydroxylase family (Carotene hydroxylase/sterol desaturase)</fullName>
    </submittedName>
</protein>
<dbReference type="Pfam" id="PF04116">
    <property type="entry name" value="FA_hydroxylase"/>
    <property type="match status" value="1"/>
</dbReference>
<evidence type="ECO:0000256" key="2">
    <source>
        <dbReference type="ARBA" id="ARBA00022692"/>
    </source>
</evidence>
<dbReference type="GO" id="GO:0016491">
    <property type="term" value="F:oxidoreductase activity"/>
    <property type="evidence" value="ECO:0007669"/>
    <property type="project" value="InterPro"/>
</dbReference>
<accession>A0A3B0S7F7</accession>
<feature type="transmembrane region" description="Helical" evidence="5">
    <location>
        <begin position="139"/>
        <end position="167"/>
    </location>
</feature>
<evidence type="ECO:0000259" key="6">
    <source>
        <dbReference type="Pfam" id="PF04116"/>
    </source>
</evidence>
<sequence length="269" mass="30501">MLLENEAALRLIFFIGVLVIVALWEAISPKRPRHITRAVRWTRNLLLVLINSVLVRLIVPLTATGAAIFAAQNGIGLFNQLSLPFALAVILSVLLLDLLIYGQHVVFHYVPMLWRLHKIHHIDQEIDVTTGLRFHPFEIILSIGVKCAGVIALGVPVAAVVIFEVLLNGMAMFNHGNIRLSKALDKILRLLVVTPDMHRVHHSVIPQEFNSNFGFNMPWWDRIFGTYRAQPDKGHDQMEIGLADYRDDHKTGLWALMIIPFLRRRKDGV</sequence>
<keyword evidence="3 5" id="KW-1133">Transmembrane helix</keyword>
<organism evidence="7">
    <name type="scientific">hydrothermal vent metagenome</name>
    <dbReference type="NCBI Taxonomy" id="652676"/>
    <lineage>
        <taxon>unclassified sequences</taxon>
        <taxon>metagenomes</taxon>
        <taxon>ecological metagenomes</taxon>
    </lineage>
</organism>
<evidence type="ECO:0000256" key="4">
    <source>
        <dbReference type="ARBA" id="ARBA00023136"/>
    </source>
</evidence>
<dbReference type="InterPro" id="IPR006694">
    <property type="entry name" value="Fatty_acid_hydroxylase"/>
</dbReference>
<evidence type="ECO:0000256" key="3">
    <source>
        <dbReference type="ARBA" id="ARBA00022989"/>
    </source>
</evidence>
<evidence type="ECO:0000256" key="5">
    <source>
        <dbReference type="SAM" id="Phobius"/>
    </source>
</evidence>
<dbReference type="GO" id="GO:0005506">
    <property type="term" value="F:iron ion binding"/>
    <property type="evidence" value="ECO:0007669"/>
    <property type="project" value="InterPro"/>
</dbReference>
<feature type="transmembrane region" description="Helical" evidence="5">
    <location>
        <begin position="83"/>
        <end position="102"/>
    </location>
</feature>
<evidence type="ECO:0000313" key="7">
    <source>
        <dbReference type="EMBL" id="VAV98841.1"/>
    </source>
</evidence>
<feature type="domain" description="Fatty acid hydroxylase" evidence="6">
    <location>
        <begin position="90"/>
        <end position="226"/>
    </location>
</feature>
<dbReference type="GO" id="GO:0008610">
    <property type="term" value="P:lipid biosynthetic process"/>
    <property type="evidence" value="ECO:0007669"/>
    <property type="project" value="InterPro"/>
</dbReference>
<dbReference type="AlphaFoldDB" id="A0A3B0S7F7"/>
<name>A0A3B0S7F7_9ZZZZ</name>
<comment type="subcellular location">
    <subcellularLocation>
        <location evidence="1">Membrane</location>
    </subcellularLocation>
</comment>